<feature type="compositionally biased region" description="Basic and acidic residues" evidence="7">
    <location>
        <begin position="1"/>
        <end position="11"/>
    </location>
</feature>
<dbReference type="CDD" id="cd16429">
    <property type="entry name" value="VirB10"/>
    <property type="match status" value="1"/>
</dbReference>
<comment type="similarity">
    <text evidence="2">Belongs to the TrbI/VirB10 family.</text>
</comment>
<evidence type="ECO:0000256" key="7">
    <source>
        <dbReference type="SAM" id="MobiDB-lite"/>
    </source>
</evidence>
<comment type="caution">
    <text evidence="9">The sequence shown here is derived from an EMBL/GenBank/DDBJ whole genome shotgun (WGS) entry which is preliminary data.</text>
</comment>
<dbReference type="InterPro" id="IPR005498">
    <property type="entry name" value="T4SS_VirB10/TraB/TrbI"/>
</dbReference>
<accession>A0ABR5ZSJ9</accession>
<feature type="compositionally biased region" description="Pro residues" evidence="7">
    <location>
        <begin position="80"/>
        <end position="96"/>
    </location>
</feature>
<comment type="subcellular location">
    <subcellularLocation>
        <location evidence="1">Cell membrane</location>
        <topology evidence="1">Single-pass membrane protein</topology>
    </subcellularLocation>
</comment>
<evidence type="ECO:0000313" key="10">
    <source>
        <dbReference type="Proteomes" id="UP000765338"/>
    </source>
</evidence>
<dbReference type="EMBL" id="PDLY01000002">
    <property type="protein sequence ID" value="MBA5727306.1"/>
    <property type="molecule type" value="Genomic_DNA"/>
</dbReference>
<sequence>MSDRQDNHDSPESINQGGSMVSDETRRELTSWQKVGIAALVAVIMLGFVWLRAGDGPKKTEQVAVQRATVSTGYHLRSAPPAPPPPPAPAPVPMPVQPQLQRMPLVAPRSTRHEMNPAESPIFAASGEAGGAASAPAAPAAASSAAGGQQVPASGGQFQQQAGGTGSSPLAANLKPTLLAGSQAHMLPHPDFLITKGTIIPCILQTRLNTQLAGYTKCVVPMDIRSTTGNVVLLDKGTLVTGEMQHGLLQGEDRVFVVWDRAETPEHSVIELDSPATDELGQSGVGVTVNNHWWKRFGSAILLSVIQGALDVGVEAASRIGASGSNGGSYFNSFQSNGQTVANSALQAGLNIQPTGEKSQGKTVAIFVARDLDFSGIYELRTTVGGYGQ</sequence>
<dbReference type="NCBIfam" id="NF038091">
    <property type="entry name" value="T4SS_VirB10"/>
    <property type="match status" value="1"/>
</dbReference>
<proteinExistence type="inferred from homology"/>
<keyword evidence="4 8" id="KW-0812">Transmembrane</keyword>
<protein>
    <submittedName>
        <fullName evidence="9">Type VI secretion protein</fullName>
    </submittedName>
</protein>
<evidence type="ECO:0000256" key="4">
    <source>
        <dbReference type="ARBA" id="ARBA00022692"/>
    </source>
</evidence>
<keyword evidence="10" id="KW-1185">Reference proteome</keyword>
<keyword evidence="5 8" id="KW-1133">Transmembrane helix</keyword>
<dbReference type="NCBIfam" id="NF010429">
    <property type="entry name" value="PRK13855.1"/>
    <property type="match status" value="1"/>
</dbReference>
<evidence type="ECO:0000256" key="1">
    <source>
        <dbReference type="ARBA" id="ARBA00004162"/>
    </source>
</evidence>
<evidence type="ECO:0000256" key="3">
    <source>
        <dbReference type="ARBA" id="ARBA00022475"/>
    </source>
</evidence>
<evidence type="ECO:0000256" key="8">
    <source>
        <dbReference type="SAM" id="Phobius"/>
    </source>
</evidence>
<evidence type="ECO:0000256" key="6">
    <source>
        <dbReference type="ARBA" id="ARBA00023136"/>
    </source>
</evidence>
<dbReference type="RefSeq" id="WP_182040894.1">
    <property type="nucleotide sequence ID" value="NZ_PDLY01000002.1"/>
</dbReference>
<dbReference type="Pfam" id="PF03743">
    <property type="entry name" value="TrbI"/>
    <property type="match status" value="1"/>
</dbReference>
<dbReference type="InterPro" id="IPR042217">
    <property type="entry name" value="T4SS_VirB10/TrbI"/>
</dbReference>
<gene>
    <name evidence="9" type="ORF">CPA56_04820</name>
</gene>
<keyword evidence="6 8" id="KW-0472">Membrane</keyword>
<evidence type="ECO:0000256" key="2">
    <source>
        <dbReference type="ARBA" id="ARBA00010265"/>
    </source>
</evidence>
<reference evidence="9 10" key="1">
    <citation type="submission" date="2017-10" db="EMBL/GenBank/DDBJ databases">
        <authorList>
            <person name="Jakob F."/>
        </authorList>
    </citation>
    <scope>NUCLEOTIDE SEQUENCE [LARGE SCALE GENOMIC DNA]</scope>
    <source>
        <strain evidence="9 10">TMW 2.1889</strain>
    </source>
</reference>
<keyword evidence="3" id="KW-1003">Cell membrane</keyword>
<evidence type="ECO:0000256" key="5">
    <source>
        <dbReference type="ARBA" id="ARBA00022989"/>
    </source>
</evidence>
<evidence type="ECO:0000313" key="9">
    <source>
        <dbReference type="EMBL" id="MBA5727306.1"/>
    </source>
</evidence>
<feature type="region of interest" description="Disordered" evidence="7">
    <location>
        <begin position="1"/>
        <end position="25"/>
    </location>
</feature>
<dbReference type="Proteomes" id="UP000765338">
    <property type="component" value="Unassembled WGS sequence"/>
</dbReference>
<feature type="transmembrane region" description="Helical" evidence="8">
    <location>
        <begin position="35"/>
        <end position="53"/>
    </location>
</feature>
<feature type="compositionally biased region" description="Low complexity" evidence="7">
    <location>
        <begin position="141"/>
        <end position="162"/>
    </location>
</feature>
<feature type="region of interest" description="Disordered" evidence="7">
    <location>
        <begin position="141"/>
        <end position="169"/>
    </location>
</feature>
<name>A0ABR5ZSJ9_9PROT</name>
<dbReference type="InterPro" id="IPR047695">
    <property type="entry name" value="T4SS_VirB10/PtlG"/>
</dbReference>
<organism evidence="9 10">
    <name type="scientific">Bombella mellum</name>
    <dbReference type="NCBI Taxonomy" id="2039288"/>
    <lineage>
        <taxon>Bacteria</taxon>
        <taxon>Pseudomonadati</taxon>
        <taxon>Pseudomonadota</taxon>
        <taxon>Alphaproteobacteria</taxon>
        <taxon>Acetobacterales</taxon>
        <taxon>Acetobacteraceae</taxon>
        <taxon>Bombella</taxon>
    </lineage>
</organism>
<feature type="region of interest" description="Disordered" evidence="7">
    <location>
        <begin position="75"/>
        <end position="96"/>
    </location>
</feature>
<dbReference type="Gene3D" id="2.40.128.260">
    <property type="entry name" value="Type IV secretion system, VirB10/TraB/TrbI"/>
    <property type="match status" value="2"/>
</dbReference>